<feature type="compositionally biased region" description="Acidic residues" evidence="3">
    <location>
        <begin position="266"/>
        <end position="283"/>
    </location>
</feature>
<sequence length="716" mass="79008">MPNPPPLEEEDFFHCSSSCDGRSTSNDIYGMVESESFRKNERDRSIVEDVAESALYLSSSNGSIDARKFSLIPVNGSSSNAASQLPDQNNSLPIGFVTLLLHLCNNTQWDKVIIRASSHPHEAIPQAPKLTAETALSTAIALNAPLSALDALVRAHPPQLLQRDDFQSTVLHRAVDANLPGETIRYLIDADKTYLQSAAAASRDENGHTPLHLLVVKYYYNRSETIKGLMQELVRSCPFAVGVPDVRGWTPLTSVLIMSWKWYDEDDGDDDGDDDDDDDDTSEPNERSVSGSVLPSSSSAAGICSSSNPTKPKMDTYTCAENNEWIESLTYILVTAHPPAASMVCPSGYTPLHEALLHHRPIGVIRSLLEVSPASALVKNWRGELPLQIAIMMRVHMDILRLLLMAGPSAVTSQDKDGLTPIHWAWIKHIADPKSHEPVGQYVSDLRRVPEEYGSLVERTVSEFESAEGEVLMGLTAGLGSFWPKVELMLRVVQQGTGKFRVVHAAALTQCAQAILRMARVMYPQQLREKDEKGRLPLHLAASRADIRWSCGQWQSEKYEIPVVDKLLKLFPRGSRVSDNEGRLPLHIAIERERRQWMGISDTGKNVRETNPVGSLLNAYPASIGCRDGKTKLYPFMMAAIGDVSHQASSSREGMMGITSEKDNAILTRIFMLLRAEPSLVETGMLSQESSSGEQRIKRKLCATRASGKGNSRMKT</sequence>
<evidence type="ECO:0000256" key="1">
    <source>
        <dbReference type="ARBA" id="ARBA00022737"/>
    </source>
</evidence>
<dbReference type="EMBL" id="HBFR01026369">
    <property type="protein sequence ID" value="CAD8891782.1"/>
    <property type="molecule type" value="Transcribed_RNA"/>
</dbReference>
<gene>
    <name evidence="4" type="ORF">CHYS00102_LOCUS18987</name>
    <name evidence="5" type="ORF">CHYS00102_LOCUS18988</name>
</gene>
<proteinExistence type="predicted"/>
<evidence type="ECO:0000313" key="4">
    <source>
        <dbReference type="EMBL" id="CAD8891781.1"/>
    </source>
</evidence>
<evidence type="ECO:0000256" key="2">
    <source>
        <dbReference type="ARBA" id="ARBA00023043"/>
    </source>
</evidence>
<dbReference type="InterPro" id="IPR002110">
    <property type="entry name" value="Ankyrin_rpt"/>
</dbReference>
<reference evidence="4" key="1">
    <citation type="submission" date="2021-01" db="EMBL/GenBank/DDBJ databases">
        <authorList>
            <person name="Corre E."/>
            <person name="Pelletier E."/>
            <person name="Niang G."/>
            <person name="Scheremetjew M."/>
            <person name="Finn R."/>
            <person name="Kale V."/>
            <person name="Holt S."/>
            <person name="Cochrane G."/>
            <person name="Meng A."/>
            <person name="Brown T."/>
            <person name="Cohen L."/>
        </authorList>
    </citation>
    <scope>NUCLEOTIDE SEQUENCE</scope>
    <source>
        <strain evidence="4">308</strain>
    </source>
</reference>
<dbReference type="SMART" id="SM00248">
    <property type="entry name" value="ANK"/>
    <property type="match status" value="3"/>
</dbReference>
<organism evidence="4">
    <name type="scientific">Corethron hystrix</name>
    <dbReference type="NCBI Taxonomy" id="216773"/>
    <lineage>
        <taxon>Eukaryota</taxon>
        <taxon>Sar</taxon>
        <taxon>Stramenopiles</taxon>
        <taxon>Ochrophyta</taxon>
        <taxon>Bacillariophyta</taxon>
        <taxon>Coscinodiscophyceae</taxon>
        <taxon>Corethrophycidae</taxon>
        <taxon>Corethrales</taxon>
        <taxon>Corethraceae</taxon>
        <taxon>Corethron</taxon>
    </lineage>
</organism>
<dbReference type="Gene3D" id="1.25.40.20">
    <property type="entry name" value="Ankyrin repeat-containing domain"/>
    <property type="match status" value="3"/>
</dbReference>
<dbReference type="InterPro" id="IPR036770">
    <property type="entry name" value="Ankyrin_rpt-contain_sf"/>
</dbReference>
<keyword evidence="2" id="KW-0040">ANK repeat</keyword>
<accession>A0A6U5IGP4</accession>
<protein>
    <submittedName>
        <fullName evidence="4">Uncharacterized protein</fullName>
    </submittedName>
</protein>
<dbReference type="AlphaFoldDB" id="A0A6U5IGP4"/>
<feature type="compositionally biased region" description="Polar residues" evidence="3">
    <location>
        <begin position="685"/>
        <end position="694"/>
    </location>
</feature>
<keyword evidence="1" id="KW-0677">Repeat</keyword>
<evidence type="ECO:0000256" key="3">
    <source>
        <dbReference type="SAM" id="MobiDB-lite"/>
    </source>
</evidence>
<name>A0A6U5IGP4_9STRA</name>
<dbReference type="SUPFAM" id="SSF48403">
    <property type="entry name" value="Ankyrin repeat"/>
    <property type="match status" value="2"/>
</dbReference>
<feature type="region of interest" description="Disordered" evidence="3">
    <location>
        <begin position="266"/>
        <end position="307"/>
    </location>
</feature>
<dbReference type="PANTHER" id="PTHR24178">
    <property type="entry name" value="MOLTING PROTEIN MLT-4"/>
    <property type="match status" value="1"/>
</dbReference>
<evidence type="ECO:0000313" key="5">
    <source>
        <dbReference type="EMBL" id="CAD8891782.1"/>
    </source>
</evidence>
<dbReference type="EMBL" id="HBFR01026368">
    <property type="protein sequence ID" value="CAD8891781.1"/>
    <property type="molecule type" value="Transcribed_RNA"/>
</dbReference>
<feature type="compositionally biased region" description="Low complexity" evidence="3">
    <location>
        <begin position="288"/>
        <end position="307"/>
    </location>
</feature>
<feature type="region of interest" description="Disordered" evidence="3">
    <location>
        <begin position="684"/>
        <end position="716"/>
    </location>
</feature>
<dbReference type="PANTHER" id="PTHR24178:SF41">
    <property type="entry name" value="ANKYRIN-2 ISOFORM X1"/>
    <property type="match status" value="1"/>
</dbReference>